<dbReference type="AlphaFoldDB" id="A0AA36MRZ3"/>
<name>A0AA36MRZ3_9DINO</name>
<dbReference type="InterPro" id="IPR008658">
    <property type="entry name" value="KAP3"/>
</dbReference>
<accession>A0AA36MRZ3</accession>
<comment type="caution">
    <text evidence="3">The sequence shown here is derived from an EMBL/GenBank/DDBJ whole genome shotgun (WGS) entry which is preliminary data.</text>
</comment>
<feature type="transmembrane region" description="Helical" evidence="2">
    <location>
        <begin position="95"/>
        <end position="116"/>
    </location>
</feature>
<sequence length="646" mass="72152">MCPSRTFGATSSTRTSGVPGVPRLEDLLPPASVRCLDEYVEQMYEEQMEMKVQGAQKLLRLCTEVDVLEQITEHSSLLGVLSRELRENAKRSYELAVAITGIFLILANFSCFHSALSKYQCGEITMRVLEYESKRRNVLKKDLEASQEQIVSQDSKVSGEKRAELQRQEDRCRALLDRQDHLLQICILVLRALSEDTVEELKLVKQKLCKRLTPLLSRQHEDLLWSTLSMIHKLSIFEQNKDQIMGELPRLVELLGHPASEVFSMALRTCYNFSFDAKGRAALAQSAVIPRLVYGAQNAGTRKVALKVLYHLTLDPPVRSAMISKHPTVPALAMQLARSKEQEPEAVALLVNLAADEAAACLLLAEESFVAVALRAIKHKQPTVLKVIRNIASHKASRSILLDVMGGDAWLLEMVKLIQTTADRHDVLVEALGILAGLDFPSPEVPWPELCEAGLLEVLPRLLMVGFAEDDVVLEAVMILSILALDTPCTALLRSSQVIGRLPDLLAKPDSDLLVQVLFLMRCLLMSDETRDAVLHSDAIGCVTDLLHSEVKDAALELLDVVVAVESLEPGTWTQRVQEAKFMLHNEEWLNGEPKESKEAKGRRKEEKRSPSMEASKRSTMSSTGPARWGDESREDKRSRRKHRGK</sequence>
<keyword evidence="2" id="KW-1133">Transmembrane helix</keyword>
<dbReference type="InterPro" id="IPR011989">
    <property type="entry name" value="ARM-like"/>
</dbReference>
<feature type="region of interest" description="Disordered" evidence="1">
    <location>
        <begin position="588"/>
        <end position="646"/>
    </location>
</feature>
<dbReference type="Proteomes" id="UP001178507">
    <property type="component" value="Unassembled WGS sequence"/>
</dbReference>
<organism evidence="3 4">
    <name type="scientific">Effrenium voratum</name>
    <dbReference type="NCBI Taxonomy" id="2562239"/>
    <lineage>
        <taxon>Eukaryota</taxon>
        <taxon>Sar</taxon>
        <taxon>Alveolata</taxon>
        <taxon>Dinophyceae</taxon>
        <taxon>Suessiales</taxon>
        <taxon>Symbiodiniaceae</taxon>
        <taxon>Effrenium</taxon>
    </lineage>
</organism>
<dbReference type="GO" id="GO:0035869">
    <property type="term" value="C:ciliary transition zone"/>
    <property type="evidence" value="ECO:0007669"/>
    <property type="project" value="TreeGrafter"/>
</dbReference>
<feature type="region of interest" description="Disordered" evidence="1">
    <location>
        <begin position="1"/>
        <end position="21"/>
    </location>
</feature>
<dbReference type="GO" id="GO:0005930">
    <property type="term" value="C:axoneme"/>
    <property type="evidence" value="ECO:0007669"/>
    <property type="project" value="TreeGrafter"/>
</dbReference>
<gene>
    <name evidence="3" type="ORF">EVOR1521_LOCUS5918</name>
</gene>
<dbReference type="EMBL" id="CAUJNA010000436">
    <property type="protein sequence ID" value="CAJ1376997.1"/>
    <property type="molecule type" value="Genomic_DNA"/>
</dbReference>
<protein>
    <submittedName>
        <fullName evidence="3">Uncharacterized protein</fullName>
    </submittedName>
</protein>
<feature type="compositionally biased region" description="Basic and acidic residues" evidence="1">
    <location>
        <begin position="629"/>
        <end position="638"/>
    </location>
</feature>
<feature type="compositionally biased region" description="Basic and acidic residues" evidence="1">
    <location>
        <begin position="588"/>
        <end position="617"/>
    </location>
</feature>
<evidence type="ECO:0000256" key="1">
    <source>
        <dbReference type="SAM" id="MobiDB-lite"/>
    </source>
</evidence>
<keyword evidence="2" id="KW-0812">Transmembrane</keyword>
<dbReference type="GO" id="GO:0044782">
    <property type="term" value="P:cilium organization"/>
    <property type="evidence" value="ECO:0007669"/>
    <property type="project" value="TreeGrafter"/>
</dbReference>
<evidence type="ECO:0000313" key="3">
    <source>
        <dbReference type="EMBL" id="CAJ1376997.1"/>
    </source>
</evidence>
<evidence type="ECO:0000313" key="4">
    <source>
        <dbReference type="Proteomes" id="UP001178507"/>
    </source>
</evidence>
<evidence type="ECO:0000256" key="2">
    <source>
        <dbReference type="SAM" id="Phobius"/>
    </source>
</evidence>
<dbReference type="GO" id="GO:0019894">
    <property type="term" value="F:kinesin binding"/>
    <property type="evidence" value="ECO:0007669"/>
    <property type="project" value="InterPro"/>
</dbReference>
<keyword evidence="4" id="KW-1185">Reference proteome</keyword>
<dbReference type="GO" id="GO:0007018">
    <property type="term" value="P:microtubule-based movement"/>
    <property type="evidence" value="ECO:0007669"/>
    <property type="project" value="TreeGrafter"/>
</dbReference>
<dbReference type="SUPFAM" id="SSF48371">
    <property type="entry name" value="ARM repeat"/>
    <property type="match status" value="1"/>
</dbReference>
<dbReference type="Gene3D" id="1.25.10.10">
    <property type="entry name" value="Leucine-rich Repeat Variant"/>
    <property type="match status" value="3"/>
</dbReference>
<dbReference type="SMART" id="SM01297">
    <property type="entry name" value="KAP"/>
    <property type="match status" value="1"/>
</dbReference>
<dbReference type="InterPro" id="IPR016024">
    <property type="entry name" value="ARM-type_fold"/>
</dbReference>
<dbReference type="PANTHER" id="PTHR15605">
    <property type="entry name" value="KINESIN-ASSOCIATED PROTEINS"/>
    <property type="match status" value="1"/>
</dbReference>
<proteinExistence type="predicted"/>
<feature type="compositionally biased region" description="Polar residues" evidence="1">
    <location>
        <begin position="7"/>
        <end position="16"/>
    </location>
</feature>
<reference evidence="3" key="1">
    <citation type="submission" date="2023-08" db="EMBL/GenBank/DDBJ databases">
        <authorList>
            <person name="Chen Y."/>
            <person name="Shah S."/>
            <person name="Dougan E. K."/>
            <person name="Thang M."/>
            <person name="Chan C."/>
        </authorList>
    </citation>
    <scope>NUCLEOTIDE SEQUENCE</scope>
</reference>
<dbReference type="PANTHER" id="PTHR15605:SF2">
    <property type="entry name" value="KINESIN-ASSOCIATED PROTEIN 3"/>
    <property type="match status" value="1"/>
</dbReference>
<dbReference type="Pfam" id="PF05804">
    <property type="entry name" value="KAP"/>
    <property type="match status" value="1"/>
</dbReference>
<dbReference type="GO" id="GO:0016939">
    <property type="term" value="C:kinesin II complex"/>
    <property type="evidence" value="ECO:0007669"/>
    <property type="project" value="TreeGrafter"/>
</dbReference>
<keyword evidence="2" id="KW-0472">Membrane</keyword>